<evidence type="ECO:0000313" key="1">
    <source>
        <dbReference type="Proteomes" id="UP000046395"/>
    </source>
</evidence>
<evidence type="ECO:0000313" key="2">
    <source>
        <dbReference type="WBParaSite" id="TMUE_1000003076.1"/>
    </source>
</evidence>
<dbReference type="WBParaSite" id="TMUE_1000003076.1">
    <property type="protein sequence ID" value="TMUE_1000003076.1"/>
    <property type="gene ID" value="WBGene00298602"/>
</dbReference>
<reference evidence="2" key="1">
    <citation type="submission" date="2019-12" db="UniProtKB">
        <authorList>
            <consortium name="WormBaseParasite"/>
        </authorList>
    </citation>
    <scope>IDENTIFICATION</scope>
</reference>
<keyword evidence="1" id="KW-1185">Reference proteome</keyword>
<organism evidence="1 2">
    <name type="scientific">Trichuris muris</name>
    <name type="common">Mouse whipworm</name>
    <dbReference type="NCBI Taxonomy" id="70415"/>
    <lineage>
        <taxon>Eukaryota</taxon>
        <taxon>Metazoa</taxon>
        <taxon>Ecdysozoa</taxon>
        <taxon>Nematoda</taxon>
        <taxon>Enoplea</taxon>
        <taxon>Dorylaimia</taxon>
        <taxon>Trichinellida</taxon>
        <taxon>Trichuridae</taxon>
        <taxon>Trichuris</taxon>
    </lineage>
</organism>
<sequence length="237" mass="26621">MILLSPLGNALQIALVPVLRRSTLAFTVILDVPEAMPFPNGALSMVGRPAARVLPKLLSLRECYGRFGEIRLAKAWQAYTSLNVLLAATEKLVAQVGRRSEEAIGWTENCEQRAHRIARNFDSSFPSRRPRVSTEGNFAIPSSSSQVCPLIICKYGFAERQSIAPYKMWRWTLEINDPATETLNSTHCARVCPDHHFRRDAIDFSEWPADKAHMKCREWAVCPGPSNLAEERPEARC</sequence>
<accession>A0A5S6Q6Z7</accession>
<protein>
    <submittedName>
        <fullName evidence="2">THAP-type domain-containing protein</fullName>
    </submittedName>
</protein>
<proteinExistence type="predicted"/>
<dbReference type="Proteomes" id="UP000046395">
    <property type="component" value="Unassembled WGS sequence"/>
</dbReference>
<name>A0A5S6Q6Z7_TRIMR</name>
<dbReference type="AlphaFoldDB" id="A0A5S6Q6Z7"/>